<dbReference type="InterPro" id="IPR043519">
    <property type="entry name" value="NT_sf"/>
</dbReference>
<reference evidence="9" key="1">
    <citation type="submission" date="2016-03" db="EMBL/GenBank/DDBJ databases">
        <title>Mechanisms controlling the formation of the plant cell surface in tip-growing cells are functionally conserved among land plants.</title>
        <authorList>
            <person name="Honkanen S."/>
            <person name="Jones V.A."/>
            <person name="Morieri G."/>
            <person name="Champion C."/>
            <person name="Hetherington A.J."/>
            <person name="Kelly S."/>
            <person name="Saint-Marcoux D."/>
            <person name="Proust H."/>
            <person name="Prescott H."/>
            <person name="Dolan L."/>
        </authorList>
    </citation>
    <scope>NUCLEOTIDE SEQUENCE [LARGE SCALE GENOMIC DNA]</scope>
    <source>
        <tissue evidence="9">Whole gametophyte</tissue>
    </source>
</reference>
<feature type="region of interest" description="Disordered" evidence="6">
    <location>
        <begin position="118"/>
        <end position="194"/>
    </location>
</feature>
<feature type="region of interest" description="Disordered" evidence="6">
    <location>
        <begin position="926"/>
        <end position="982"/>
    </location>
</feature>
<organism evidence="9 10">
    <name type="scientific">Marchantia polymorpha subsp. ruderalis</name>
    <dbReference type="NCBI Taxonomy" id="1480154"/>
    <lineage>
        <taxon>Eukaryota</taxon>
        <taxon>Viridiplantae</taxon>
        <taxon>Streptophyta</taxon>
        <taxon>Embryophyta</taxon>
        <taxon>Marchantiophyta</taxon>
        <taxon>Marchantiopsida</taxon>
        <taxon>Marchantiidae</taxon>
        <taxon>Marchantiales</taxon>
        <taxon>Marchantiaceae</taxon>
        <taxon>Marchantia</taxon>
    </lineage>
</organism>
<comment type="similarity">
    <text evidence="1">Belongs to the RelA/SpoT family.</text>
</comment>
<dbReference type="Proteomes" id="UP000077202">
    <property type="component" value="Unassembled WGS sequence"/>
</dbReference>
<feature type="region of interest" description="Disordered" evidence="6">
    <location>
        <begin position="1402"/>
        <end position="1446"/>
    </location>
</feature>
<dbReference type="GO" id="GO:0015969">
    <property type="term" value="P:guanosine tetraphosphate metabolic process"/>
    <property type="evidence" value="ECO:0007669"/>
    <property type="project" value="InterPro"/>
</dbReference>
<accession>A0A176VHD3</accession>
<evidence type="ECO:0000259" key="7">
    <source>
        <dbReference type="PROSITE" id="PS50222"/>
    </source>
</evidence>
<feature type="domain" description="EF-hand" evidence="7">
    <location>
        <begin position="758"/>
        <end position="793"/>
    </location>
</feature>
<dbReference type="CDD" id="cd00051">
    <property type="entry name" value="EFh"/>
    <property type="match status" value="1"/>
</dbReference>
<feature type="compositionally biased region" description="Polar residues" evidence="6">
    <location>
        <begin position="885"/>
        <end position="894"/>
    </location>
</feature>
<sequence length="1469" mass="162690">MNATRPAAERPQDSLPRKALPPLGWEARSEARPEVGLAGPSSVIRRPSVRRRPSTGASVDGTRISRDLPRLKSGRGSNVRERHGNVDSVSVTLRGACQSNYADSKVNLVKTYSFIKTDTSSRSQNSSNKQNGRNGENSTSLKGRKPGLELQPRVQDALNNGTQTAVREVDDGGRRSRDRPRRQPTGERRRRVQVVGNNGLVDLETQLGLVSDDEVSREIDDIKVSQGRAPREEVERTLLESSLQGIGSSEIQRRQSSSAEVCSDSEIPSQGGPSFQSARSDSYSGSRSESMAASLTNEVFDVEVADQVPRVSFASEPNGQDDWVRNGPRGPPSLAELPGGRRVVELVAAWDGLAGRLPPELVRSSDSDLLLRALKLSVMALQSATPTADVDGRTPLCRALAVAHTLADLGMDAEVISTGLLREVVDAGLISYSVIEKTLGGSIPRLLHDCSRVRHIPSRVETLDDENSKALRQFCLAFHDIRSVVVELASRLDTMRHIHAYPRYRQQILALETMQIYAPLAHAIGTGSMSLELEDLGFRVLFPDSYSFIENWLRSHWVDGSGVVDECRDQLSAALQGDEELQELVENITITGRYKSRFSTMRKLLKDGRKPEEVFDVLGLRVILEPKAGSNSDEERERGIRSCYRAMEVATHIWKEVPGRLKDYIAEPKQNGYESLHLAVHLSDQNEWRPPMEIQIRTVEMDTNAVAGQASHSLYKGGLTDPEQVRNLKMIMVAAANVAATRFGEIARNAVSLEGADPILSENDQIFKMFDKNQDGVISVDEFRDVIHELGADKEDALELMRIVDLNTDGSVSAEEFGKFRHQIQIAQNLAGVDREVSSQLGTKLPQITDTSSEMLCLGSGNCGDFEVELDTCGSGKSADIEVSNQLHAESSSEGSHDMDGEVVPSNMLDTSDAIPSSDEAELITSIQVNPSTNTSDPNRDSLPARSGKQKPSLVKPLRLPEKPLAPTPTTNSRKDLDSWSETQESISLWPSSVKNADLEGLKVPAQIDESSDKRVEEDLSTFRRFLASGDKASARKIIMTLSKKYPENIKVILHRASLERKCGDMVAAGGLYSQAIRKFKLKGDLGIDYVRALQAWGTLEAHVQNPERARYLFMESLNASQKGEVESSLRATGVYGLHGWAMLEERTGNWSKARALLQRAADLEPGNAVVHQSRARLEARAHNYAAARSHFKLSVEANPEDAKCWHAWAMFEASQKKWRKMRQLFGRALEVDPESTYTLQAWAHQEGLVGTVESKLRARNLYKKCAEINPNNVHCWQSWAILEQESGNFAEARILFERGLGANPESVLCLQAYAHMERKCGNLESAQRLLLVALAIEPENAASLMFVNVTLTKPRNFQELAVVEDTLGNFEVAQELYQQAAILDKKKSRVKRRTFESRKKEFQVERASRKKSPASLRPDVADRAWRSEPESGDMEKEKKTAVAVRSKEIGSESRLRIPFVAVSSQIDR</sequence>
<evidence type="ECO:0000259" key="8">
    <source>
        <dbReference type="PROSITE" id="PS51831"/>
    </source>
</evidence>
<feature type="compositionally biased region" description="Basic and acidic residues" evidence="6">
    <location>
        <begin position="7"/>
        <end position="16"/>
    </location>
</feature>
<evidence type="ECO:0000256" key="1">
    <source>
        <dbReference type="ARBA" id="ARBA00007476"/>
    </source>
</evidence>
<evidence type="ECO:0000256" key="6">
    <source>
        <dbReference type="SAM" id="MobiDB-lite"/>
    </source>
</evidence>
<dbReference type="GO" id="GO:0006396">
    <property type="term" value="P:RNA processing"/>
    <property type="evidence" value="ECO:0007669"/>
    <property type="project" value="InterPro"/>
</dbReference>
<dbReference type="Gene3D" id="1.10.3210.10">
    <property type="entry name" value="Hypothetical protein af1432"/>
    <property type="match status" value="1"/>
</dbReference>
<dbReference type="GO" id="GO:0005525">
    <property type="term" value="F:GTP binding"/>
    <property type="evidence" value="ECO:0007669"/>
    <property type="project" value="UniProtKB-KW"/>
</dbReference>
<dbReference type="SMART" id="SM00954">
    <property type="entry name" value="RelA_SpoT"/>
    <property type="match status" value="1"/>
</dbReference>
<feature type="domain" description="HD" evidence="8">
    <location>
        <begin position="395"/>
        <end position="495"/>
    </location>
</feature>
<keyword evidence="5" id="KW-0547">Nucleotide-binding</keyword>
<dbReference type="SUPFAM" id="SSF109604">
    <property type="entry name" value="HD-domain/PDEase-like"/>
    <property type="match status" value="1"/>
</dbReference>
<dbReference type="PROSITE" id="PS00018">
    <property type="entry name" value="EF_HAND_1"/>
    <property type="match status" value="2"/>
</dbReference>
<dbReference type="InterPro" id="IPR002048">
    <property type="entry name" value="EF_hand_dom"/>
</dbReference>
<dbReference type="PROSITE" id="PS51831">
    <property type="entry name" value="HD"/>
    <property type="match status" value="1"/>
</dbReference>
<dbReference type="Pfam" id="PF04607">
    <property type="entry name" value="RelA_SpoT"/>
    <property type="match status" value="1"/>
</dbReference>
<dbReference type="SUPFAM" id="SSF81901">
    <property type="entry name" value="HCP-like"/>
    <property type="match status" value="1"/>
</dbReference>
<protein>
    <recommendedName>
        <fullName evidence="2">GTP diphosphokinase</fullName>
        <ecNumber evidence="2">2.7.6.5</ecNumber>
    </recommendedName>
</protein>
<dbReference type="SUPFAM" id="SSF47473">
    <property type="entry name" value="EF-hand"/>
    <property type="match status" value="1"/>
</dbReference>
<feature type="compositionally biased region" description="Polar residues" evidence="6">
    <location>
        <begin position="239"/>
        <end position="276"/>
    </location>
</feature>
<dbReference type="CDD" id="cd05399">
    <property type="entry name" value="NT_Rel-Spo_like"/>
    <property type="match status" value="1"/>
</dbReference>
<feature type="region of interest" description="Disordered" evidence="6">
    <location>
        <begin position="1"/>
        <end position="83"/>
    </location>
</feature>
<feature type="domain" description="EF-hand" evidence="7">
    <location>
        <begin position="794"/>
        <end position="827"/>
    </location>
</feature>
<keyword evidence="3" id="KW-0106">Calcium</keyword>
<evidence type="ECO:0000256" key="2">
    <source>
        <dbReference type="ARBA" id="ARBA00013251"/>
    </source>
</evidence>
<name>A0A176VHD3_MARPO</name>
<proteinExistence type="inferred from homology"/>
<feature type="compositionally biased region" description="Basic and acidic residues" evidence="6">
    <location>
        <begin position="225"/>
        <end position="238"/>
    </location>
</feature>
<dbReference type="EC" id="2.7.6.5" evidence="2"/>
<dbReference type="PROSITE" id="PS50222">
    <property type="entry name" value="EF_HAND_2"/>
    <property type="match status" value="2"/>
</dbReference>
<dbReference type="GO" id="GO:0005509">
    <property type="term" value="F:calcium ion binding"/>
    <property type="evidence" value="ECO:0007669"/>
    <property type="project" value="InterPro"/>
</dbReference>
<evidence type="ECO:0000313" key="10">
    <source>
        <dbReference type="Proteomes" id="UP000077202"/>
    </source>
</evidence>
<dbReference type="Gene3D" id="1.25.40.10">
    <property type="entry name" value="Tetratricopeptide repeat domain"/>
    <property type="match status" value="1"/>
</dbReference>
<dbReference type="InterPro" id="IPR007685">
    <property type="entry name" value="RelA_SpoT"/>
</dbReference>
<dbReference type="PANTHER" id="PTHR21262">
    <property type="entry name" value="GUANOSINE-3',5'-BIS DIPHOSPHATE 3'-PYROPHOSPHOHYDROLASE"/>
    <property type="match status" value="1"/>
</dbReference>
<dbReference type="PANTHER" id="PTHR21262:SF12">
    <property type="entry name" value="GTP DIPHOSPHOKINASE CRSH, CHLOROPLASTIC-RELATED"/>
    <property type="match status" value="1"/>
</dbReference>
<feature type="compositionally biased region" description="Low complexity" evidence="6">
    <location>
        <begin position="277"/>
        <end position="290"/>
    </location>
</feature>
<dbReference type="Gene3D" id="3.30.460.10">
    <property type="entry name" value="Beta Polymerase, domain 2"/>
    <property type="match status" value="1"/>
</dbReference>
<dbReference type="InterPro" id="IPR018247">
    <property type="entry name" value="EF_Hand_1_Ca_BS"/>
</dbReference>
<dbReference type="InterPro" id="IPR019734">
    <property type="entry name" value="TPR_rpt"/>
</dbReference>
<dbReference type="InterPro" id="IPR011990">
    <property type="entry name" value="TPR-like_helical_dom_sf"/>
</dbReference>
<dbReference type="Gene3D" id="1.10.238.10">
    <property type="entry name" value="EF-hand"/>
    <property type="match status" value="1"/>
</dbReference>
<dbReference type="GO" id="GO:0008728">
    <property type="term" value="F:GTP diphosphokinase activity"/>
    <property type="evidence" value="ECO:0007669"/>
    <property type="project" value="UniProtKB-EC"/>
</dbReference>
<dbReference type="EMBL" id="LVLJ01003745">
    <property type="protein sequence ID" value="OAE19833.1"/>
    <property type="molecule type" value="Genomic_DNA"/>
</dbReference>
<feature type="compositionally biased region" description="Polar residues" evidence="6">
    <location>
        <begin position="926"/>
        <end position="937"/>
    </location>
</feature>
<evidence type="ECO:0000256" key="3">
    <source>
        <dbReference type="ARBA" id="ARBA00022837"/>
    </source>
</evidence>
<evidence type="ECO:0000256" key="4">
    <source>
        <dbReference type="ARBA" id="ARBA00023016"/>
    </source>
</evidence>
<evidence type="ECO:0000313" key="9">
    <source>
        <dbReference type="EMBL" id="OAE19833.1"/>
    </source>
</evidence>
<dbReference type="InterPro" id="IPR006674">
    <property type="entry name" value="HD_domain"/>
</dbReference>
<evidence type="ECO:0000256" key="5">
    <source>
        <dbReference type="ARBA" id="ARBA00023134"/>
    </source>
</evidence>
<dbReference type="SUPFAM" id="SSF81301">
    <property type="entry name" value="Nucleotidyltransferase"/>
    <property type="match status" value="1"/>
</dbReference>
<dbReference type="Pfam" id="PF13499">
    <property type="entry name" value="EF-hand_7"/>
    <property type="match status" value="1"/>
</dbReference>
<feature type="region of interest" description="Disordered" evidence="6">
    <location>
        <begin position="313"/>
        <end position="337"/>
    </location>
</feature>
<keyword evidence="5" id="KW-0342">GTP-binding</keyword>
<keyword evidence="4" id="KW-0346">Stress response</keyword>
<dbReference type="FunFam" id="3.30.460.10:FF:000025">
    <property type="entry name" value="probable GTP diphosphokinase CRSH, chloroplastic"/>
    <property type="match status" value="1"/>
</dbReference>
<dbReference type="InterPro" id="IPR003107">
    <property type="entry name" value="HAT"/>
</dbReference>
<dbReference type="InterPro" id="IPR011992">
    <property type="entry name" value="EF-hand-dom_pair"/>
</dbReference>
<feature type="compositionally biased region" description="Basic and acidic residues" evidence="6">
    <location>
        <begin position="1420"/>
        <end position="1446"/>
    </location>
</feature>
<dbReference type="SMART" id="SM00386">
    <property type="entry name" value="HAT"/>
    <property type="match status" value="6"/>
</dbReference>
<comment type="caution">
    <text evidence="9">The sequence shown here is derived from an EMBL/GenBank/DDBJ whole genome shotgun (WGS) entry which is preliminary data.</text>
</comment>
<dbReference type="SMART" id="SM00028">
    <property type="entry name" value="TPR"/>
    <property type="match status" value="5"/>
</dbReference>
<feature type="region of interest" description="Disordered" evidence="6">
    <location>
        <begin position="225"/>
        <end position="290"/>
    </location>
</feature>
<keyword evidence="10" id="KW-1185">Reference proteome</keyword>
<feature type="compositionally biased region" description="Basic residues" evidence="6">
    <location>
        <begin position="176"/>
        <end position="192"/>
    </location>
</feature>
<dbReference type="SMART" id="SM00054">
    <property type="entry name" value="EFh"/>
    <property type="match status" value="2"/>
</dbReference>
<dbReference type="Pfam" id="PF13328">
    <property type="entry name" value="HD_4"/>
    <property type="match status" value="1"/>
</dbReference>
<feature type="compositionally biased region" description="Low complexity" evidence="6">
    <location>
        <begin position="120"/>
        <end position="135"/>
    </location>
</feature>
<feature type="region of interest" description="Disordered" evidence="6">
    <location>
        <begin position="885"/>
        <end position="914"/>
    </location>
</feature>
<gene>
    <name evidence="9" type="ORF">AXG93_291s1140</name>
</gene>